<organism evidence="1 2">
    <name type="scientific">Caligus rogercresseyi</name>
    <name type="common">Sea louse</name>
    <dbReference type="NCBI Taxonomy" id="217165"/>
    <lineage>
        <taxon>Eukaryota</taxon>
        <taxon>Metazoa</taxon>
        <taxon>Ecdysozoa</taxon>
        <taxon>Arthropoda</taxon>
        <taxon>Crustacea</taxon>
        <taxon>Multicrustacea</taxon>
        <taxon>Hexanauplia</taxon>
        <taxon>Copepoda</taxon>
        <taxon>Siphonostomatoida</taxon>
        <taxon>Caligidae</taxon>
        <taxon>Caligus</taxon>
    </lineage>
</organism>
<keyword evidence="2" id="KW-1185">Reference proteome</keyword>
<dbReference type="Gene3D" id="1.20.58.2190">
    <property type="match status" value="1"/>
</dbReference>
<evidence type="ECO:0000313" key="2">
    <source>
        <dbReference type="Proteomes" id="UP000595437"/>
    </source>
</evidence>
<evidence type="ECO:0000313" key="1">
    <source>
        <dbReference type="EMBL" id="QQP56532.1"/>
    </source>
</evidence>
<accession>A0A7T8KIH6</accession>
<dbReference type="Proteomes" id="UP000595437">
    <property type="component" value="Chromosome 1"/>
</dbReference>
<proteinExistence type="predicted"/>
<dbReference type="AlphaFoldDB" id="A0A7T8KIH6"/>
<protein>
    <submittedName>
        <fullName evidence="1">Uncharacterized protein</fullName>
    </submittedName>
</protein>
<reference evidence="2" key="1">
    <citation type="submission" date="2021-01" db="EMBL/GenBank/DDBJ databases">
        <title>Caligus Genome Assembly.</title>
        <authorList>
            <person name="Gallardo-Escarate C."/>
        </authorList>
    </citation>
    <scope>NUCLEOTIDE SEQUENCE [LARGE SCALE GENOMIC DNA]</scope>
</reference>
<dbReference type="EMBL" id="CP045890">
    <property type="protein sequence ID" value="QQP56532.1"/>
    <property type="molecule type" value="Genomic_DNA"/>
</dbReference>
<feature type="non-terminal residue" evidence="1">
    <location>
        <position position="1"/>
    </location>
</feature>
<sequence>SLGYTEYTGFALQYPRSVIPDLFADHIGNLTVELVLASVEISTLIVHVPPNMETLLLLQEAVPFPEELEE</sequence>
<feature type="non-terminal residue" evidence="1">
    <location>
        <position position="70"/>
    </location>
</feature>
<gene>
    <name evidence="1" type="ORF">FKW44_001220</name>
</gene>
<name>A0A7T8KIH6_CALRO</name>